<dbReference type="PROSITE" id="PS51257">
    <property type="entry name" value="PROKAR_LIPOPROTEIN"/>
    <property type="match status" value="1"/>
</dbReference>
<reference evidence="5 6" key="2">
    <citation type="submission" date="2018-05" db="EMBL/GenBank/DDBJ databases">
        <authorList>
            <person name="Lanie J.A."/>
            <person name="Ng W.-L."/>
            <person name="Kazmierczak K.M."/>
            <person name="Andrzejewski T.M."/>
            <person name="Davidsen T.M."/>
            <person name="Wayne K.J."/>
            <person name="Tettelin H."/>
            <person name="Glass J.I."/>
            <person name="Rusch D."/>
            <person name="Podicherti R."/>
            <person name="Tsui H.-C.T."/>
            <person name="Winkler M.E."/>
        </authorList>
    </citation>
    <scope>NUCLEOTIDE SEQUENCE [LARGE SCALE GENOMIC DNA]</scope>
    <source>
        <strain evidence="5 6">C305</strain>
    </source>
</reference>
<proteinExistence type="predicted"/>
<keyword evidence="2" id="KW-1133">Transmembrane helix</keyword>
<keyword evidence="2" id="KW-0812">Transmembrane</keyword>
<name>A0A2U2XEK5_9FLAO</name>
<accession>A0A2U2XEK5</accession>
<keyword evidence="2" id="KW-0472">Membrane</keyword>
<evidence type="ECO:0000256" key="3">
    <source>
        <dbReference type="SAM" id="SignalP"/>
    </source>
</evidence>
<keyword evidence="3" id="KW-0732">Signal</keyword>
<feature type="chain" id="PRO_5015751151" description="PEGA domain-containing protein" evidence="3">
    <location>
        <begin position="28"/>
        <end position="174"/>
    </location>
</feature>
<evidence type="ECO:0000313" key="5">
    <source>
        <dbReference type="EMBL" id="PWH86177.1"/>
    </source>
</evidence>
<evidence type="ECO:0000256" key="1">
    <source>
        <dbReference type="SAM" id="Coils"/>
    </source>
</evidence>
<comment type="caution">
    <text evidence="5">The sequence shown here is derived from an EMBL/GenBank/DDBJ whole genome shotgun (WGS) entry which is preliminary data.</text>
</comment>
<keyword evidence="1" id="KW-0175">Coiled coil</keyword>
<sequence>MKSRAKNLKGISILLAFAILASSCASTTLINSIPAGAKVYVNNEPVGTTPHAYTDTKITGSTNYIQLKKEGYETLRTTFTRSEEIDPGAIVGGIFLIVPFLWTMKYKPTRIYELQSLNKVEQINNTEKIEEPLKPKAETRSKAERLREFKQLLEEEIITQEEFEQEKKKILDEN</sequence>
<dbReference type="InterPro" id="IPR013229">
    <property type="entry name" value="PEGA"/>
</dbReference>
<evidence type="ECO:0000256" key="2">
    <source>
        <dbReference type="SAM" id="Phobius"/>
    </source>
</evidence>
<reference evidence="5 6" key="1">
    <citation type="submission" date="2018-05" db="EMBL/GenBank/DDBJ databases">
        <title>Brumimicrobium oceani sp. nov., isolated from coastal sediment.</title>
        <authorList>
            <person name="Kou Y."/>
        </authorList>
    </citation>
    <scope>NUCLEOTIDE SEQUENCE [LARGE SCALE GENOMIC DNA]</scope>
    <source>
        <strain evidence="5 6">C305</strain>
    </source>
</reference>
<gene>
    <name evidence="5" type="ORF">DIT68_06375</name>
</gene>
<feature type="domain" description="PEGA" evidence="4">
    <location>
        <begin position="28"/>
        <end position="80"/>
    </location>
</feature>
<protein>
    <recommendedName>
        <fullName evidence="4">PEGA domain-containing protein</fullName>
    </recommendedName>
</protein>
<feature type="coiled-coil region" evidence="1">
    <location>
        <begin position="136"/>
        <end position="173"/>
    </location>
</feature>
<dbReference type="RefSeq" id="WP_109359020.1">
    <property type="nucleotide sequence ID" value="NZ_QFRJ01000003.1"/>
</dbReference>
<dbReference type="OrthoDB" id="1442048at2"/>
<dbReference type="Proteomes" id="UP000245370">
    <property type="component" value="Unassembled WGS sequence"/>
</dbReference>
<organism evidence="5 6">
    <name type="scientific">Brumimicrobium oceani</name>
    <dbReference type="NCBI Taxonomy" id="2100725"/>
    <lineage>
        <taxon>Bacteria</taxon>
        <taxon>Pseudomonadati</taxon>
        <taxon>Bacteroidota</taxon>
        <taxon>Flavobacteriia</taxon>
        <taxon>Flavobacteriales</taxon>
        <taxon>Crocinitomicaceae</taxon>
        <taxon>Brumimicrobium</taxon>
    </lineage>
</organism>
<dbReference type="EMBL" id="QFRJ01000003">
    <property type="protein sequence ID" value="PWH86177.1"/>
    <property type="molecule type" value="Genomic_DNA"/>
</dbReference>
<evidence type="ECO:0000313" key="6">
    <source>
        <dbReference type="Proteomes" id="UP000245370"/>
    </source>
</evidence>
<evidence type="ECO:0000259" key="4">
    <source>
        <dbReference type="Pfam" id="PF08308"/>
    </source>
</evidence>
<dbReference type="Pfam" id="PF08308">
    <property type="entry name" value="PEGA"/>
    <property type="match status" value="1"/>
</dbReference>
<feature type="signal peptide" evidence="3">
    <location>
        <begin position="1"/>
        <end position="27"/>
    </location>
</feature>
<dbReference type="AlphaFoldDB" id="A0A2U2XEK5"/>
<feature type="transmembrane region" description="Helical" evidence="2">
    <location>
        <begin position="85"/>
        <end position="102"/>
    </location>
</feature>
<keyword evidence="6" id="KW-1185">Reference proteome</keyword>